<dbReference type="Pfam" id="PF00258">
    <property type="entry name" value="Flavodoxin_1"/>
    <property type="match status" value="1"/>
</dbReference>
<dbReference type="PIRSF" id="PIRSF000208">
    <property type="entry name" value="P450R"/>
    <property type="match status" value="1"/>
</dbReference>
<dbReference type="PANTHER" id="PTHR19384:SF17">
    <property type="entry name" value="NADPH--CYTOCHROME P450 REDUCTASE"/>
    <property type="match status" value="1"/>
</dbReference>
<evidence type="ECO:0000256" key="5">
    <source>
        <dbReference type="ARBA" id="ARBA00022692"/>
    </source>
</evidence>
<feature type="domain" description="Flavodoxin-like" evidence="18">
    <location>
        <begin position="80"/>
        <end position="233"/>
    </location>
</feature>
<keyword evidence="5 17" id="KW-0812">Transmembrane</keyword>
<dbReference type="PROSITE" id="PS50902">
    <property type="entry name" value="FLAVODOXIN_LIKE"/>
    <property type="match status" value="1"/>
</dbReference>
<comment type="cofactor">
    <cofactor evidence="1">
        <name>FMN</name>
        <dbReference type="ChEBI" id="CHEBI:58210"/>
    </cofactor>
</comment>
<keyword evidence="6" id="KW-0256">Endoplasmic reticulum</keyword>
<dbReference type="EMBL" id="MCGE01000004">
    <property type="protein sequence ID" value="ORZ22619.1"/>
    <property type="molecule type" value="Genomic_DNA"/>
</dbReference>
<dbReference type="Pfam" id="PF00175">
    <property type="entry name" value="NAD_binding_1"/>
    <property type="match status" value="1"/>
</dbReference>
<keyword evidence="9" id="KW-0752">Steroid biosynthesis</keyword>
<accession>A0A1X2IUX7</accession>
<evidence type="ECO:0000256" key="11">
    <source>
        <dbReference type="ARBA" id="ARBA00023002"/>
    </source>
</evidence>
<keyword evidence="9" id="KW-0444">Lipid biosynthesis</keyword>
<comment type="cofactor">
    <cofactor evidence="2">
        <name>FAD</name>
        <dbReference type="ChEBI" id="CHEBI:57692"/>
    </cofactor>
</comment>
<dbReference type="OrthoDB" id="1856718at2759"/>
<dbReference type="EC" id="1.6.2.4" evidence="16"/>
<evidence type="ECO:0000256" key="9">
    <source>
        <dbReference type="ARBA" id="ARBA00022955"/>
    </source>
</evidence>
<dbReference type="Gene3D" id="3.40.50.360">
    <property type="match status" value="1"/>
</dbReference>
<protein>
    <recommendedName>
        <fullName evidence="16">NADPH--hemoprotein reductase</fullName>
        <ecNumber evidence="16">1.6.2.4</ecNumber>
    </recommendedName>
</protein>
<dbReference type="PROSITE" id="PS51384">
    <property type="entry name" value="FAD_FR"/>
    <property type="match status" value="1"/>
</dbReference>
<dbReference type="PRINTS" id="PR00369">
    <property type="entry name" value="FLAVODOXIN"/>
</dbReference>
<evidence type="ECO:0000259" key="19">
    <source>
        <dbReference type="PROSITE" id="PS51384"/>
    </source>
</evidence>
<evidence type="ECO:0000313" key="21">
    <source>
        <dbReference type="Proteomes" id="UP000193560"/>
    </source>
</evidence>
<dbReference type="AlphaFoldDB" id="A0A1X2IUX7"/>
<evidence type="ECO:0000256" key="1">
    <source>
        <dbReference type="ARBA" id="ARBA00001917"/>
    </source>
</evidence>
<organism evidence="20 21">
    <name type="scientific">Absidia repens</name>
    <dbReference type="NCBI Taxonomy" id="90262"/>
    <lineage>
        <taxon>Eukaryota</taxon>
        <taxon>Fungi</taxon>
        <taxon>Fungi incertae sedis</taxon>
        <taxon>Mucoromycota</taxon>
        <taxon>Mucoromycotina</taxon>
        <taxon>Mucoromycetes</taxon>
        <taxon>Mucorales</taxon>
        <taxon>Cunninghamellaceae</taxon>
        <taxon>Absidia</taxon>
    </lineage>
</organism>
<evidence type="ECO:0000259" key="18">
    <source>
        <dbReference type="PROSITE" id="PS50902"/>
    </source>
</evidence>
<dbReference type="InterPro" id="IPR023173">
    <property type="entry name" value="NADPH_Cyt_P450_Rdtase_alpha"/>
</dbReference>
<dbReference type="SUPFAM" id="SSF52218">
    <property type="entry name" value="Flavoproteins"/>
    <property type="match status" value="1"/>
</dbReference>
<keyword evidence="9" id="KW-0443">Lipid metabolism</keyword>
<keyword evidence="14" id="KW-1207">Sterol metabolism</keyword>
<dbReference type="GO" id="GO:0050660">
    <property type="term" value="F:flavin adenine dinucleotide binding"/>
    <property type="evidence" value="ECO:0007669"/>
    <property type="project" value="TreeGrafter"/>
</dbReference>
<dbReference type="InterPro" id="IPR003097">
    <property type="entry name" value="CysJ-like_FAD-binding"/>
</dbReference>
<dbReference type="InterPro" id="IPR039261">
    <property type="entry name" value="FNR_nucleotide-bd"/>
</dbReference>
<evidence type="ECO:0000256" key="10">
    <source>
        <dbReference type="ARBA" id="ARBA00022989"/>
    </source>
</evidence>
<evidence type="ECO:0000256" key="6">
    <source>
        <dbReference type="ARBA" id="ARBA00022824"/>
    </source>
</evidence>
<keyword evidence="12" id="KW-0756">Sterol biosynthesis</keyword>
<dbReference type="FunFam" id="3.40.50.360:FF:000036">
    <property type="entry name" value="NADPH--cytochrome P450 reductase"/>
    <property type="match status" value="1"/>
</dbReference>
<dbReference type="InterPro" id="IPR008254">
    <property type="entry name" value="Flavodoxin/NO_synth"/>
</dbReference>
<keyword evidence="3" id="KW-0285">Flavoprotein</keyword>
<dbReference type="InterPro" id="IPR017927">
    <property type="entry name" value="FAD-bd_FR_type"/>
</dbReference>
<evidence type="ECO:0000256" key="12">
    <source>
        <dbReference type="ARBA" id="ARBA00023011"/>
    </source>
</evidence>
<feature type="domain" description="FAD-binding FR-type" evidence="19">
    <location>
        <begin position="287"/>
        <end position="545"/>
    </location>
</feature>
<evidence type="ECO:0000256" key="14">
    <source>
        <dbReference type="ARBA" id="ARBA00023166"/>
    </source>
</evidence>
<evidence type="ECO:0000256" key="7">
    <source>
        <dbReference type="ARBA" id="ARBA00022827"/>
    </source>
</evidence>
<dbReference type="GO" id="GO:0016126">
    <property type="term" value="P:sterol biosynthetic process"/>
    <property type="evidence" value="ECO:0007669"/>
    <property type="project" value="UniProtKB-KW"/>
</dbReference>
<comment type="caution">
    <text evidence="20">The sequence shown here is derived from an EMBL/GenBank/DDBJ whole genome shotgun (WGS) entry which is preliminary data.</text>
</comment>
<keyword evidence="15" id="KW-0753">Steroid metabolism</keyword>
<keyword evidence="7" id="KW-0274">FAD</keyword>
<dbReference type="SUPFAM" id="SSF52343">
    <property type="entry name" value="Ferredoxin reductase-like, C-terminal NADP-linked domain"/>
    <property type="match status" value="1"/>
</dbReference>
<dbReference type="Proteomes" id="UP000193560">
    <property type="component" value="Unassembled WGS sequence"/>
</dbReference>
<keyword evidence="21" id="KW-1185">Reference proteome</keyword>
<dbReference type="Gene3D" id="2.40.30.10">
    <property type="entry name" value="Translation factors"/>
    <property type="match status" value="2"/>
</dbReference>
<dbReference type="FunFam" id="3.40.50.80:FF:000001">
    <property type="entry name" value="NADPH--cytochrome P450 reductase 1"/>
    <property type="match status" value="1"/>
</dbReference>
<keyword evidence="10 17" id="KW-1133">Transmembrane helix</keyword>
<evidence type="ECO:0000256" key="3">
    <source>
        <dbReference type="ARBA" id="ARBA00022630"/>
    </source>
</evidence>
<gene>
    <name evidence="20" type="ORF">BCR42DRAFT_447906</name>
</gene>
<evidence type="ECO:0000313" key="20">
    <source>
        <dbReference type="EMBL" id="ORZ22619.1"/>
    </source>
</evidence>
<dbReference type="InterPro" id="IPR001433">
    <property type="entry name" value="OxRdtase_FAD/NAD-bd"/>
</dbReference>
<dbReference type="PRINTS" id="PR00371">
    <property type="entry name" value="FPNCR"/>
</dbReference>
<keyword evidence="8" id="KW-0521">NADP</keyword>
<dbReference type="Gene3D" id="3.40.50.80">
    <property type="entry name" value="Nucleotide-binding domain of ferredoxin-NADP reductase (FNR) module"/>
    <property type="match status" value="1"/>
</dbReference>
<dbReference type="InterPro" id="IPR023208">
    <property type="entry name" value="P450R"/>
</dbReference>
<keyword evidence="13 17" id="KW-0472">Membrane</keyword>
<dbReference type="GO" id="GO:0003958">
    <property type="term" value="F:NADPH-hemoprotein reductase activity"/>
    <property type="evidence" value="ECO:0007669"/>
    <property type="project" value="UniProtKB-EC"/>
</dbReference>
<keyword evidence="11" id="KW-0560">Oxidoreductase</keyword>
<evidence type="ECO:0000256" key="16">
    <source>
        <dbReference type="ARBA" id="ARBA00023797"/>
    </source>
</evidence>
<dbReference type="Pfam" id="PF00667">
    <property type="entry name" value="FAD_binding_1"/>
    <property type="match status" value="1"/>
</dbReference>
<feature type="transmembrane region" description="Helical" evidence="17">
    <location>
        <begin position="12"/>
        <end position="30"/>
    </location>
</feature>
<proteinExistence type="predicted"/>
<dbReference type="InterPro" id="IPR001709">
    <property type="entry name" value="Flavoprot_Pyr_Nucl_cyt_Rdtase"/>
</dbReference>
<evidence type="ECO:0000256" key="2">
    <source>
        <dbReference type="ARBA" id="ARBA00001974"/>
    </source>
</evidence>
<evidence type="ECO:0000256" key="13">
    <source>
        <dbReference type="ARBA" id="ARBA00023136"/>
    </source>
</evidence>
<dbReference type="SUPFAM" id="SSF63380">
    <property type="entry name" value="Riboflavin synthase domain-like"/>
    <property type="match status" value="1"/>
</dbReference>
<reference evidence="20 21" key="1">
    <citation type="submission" date="2016-07" db="EMBL/GenBank/DDBJ databases">
        <title>Pervasive Adenine N6-methylation of Active Genes in Fungi.</title>
        <authorList>
            <consortium name="DOE Joint Genome Institute"/>
            <person name="Mondo S.J."/>
            <person name="Dannebaum R.O."/>
            <person name="Kuo R.C."/>
            <person name="Labutti K."/>
            <person name="Haridas S."/>
            <person name="Kuo A."/>
            <person name="Salamov A."/>
            <person name="Ahrendt S.R."/>
            <person name="Lipzen A."/>
            <person name="Sullivan W."/>
            <person name="Andreopoulos W.B."/>
            <person name="Clum A."/>
            <person name="Lindquist E."/>
            <person name="Daum C."/>
            <person name="Ramamoorthy G.K."/>
            <person name="Gryganskyi A."/>
            <person name="Culley D."/>
            <person name="Magnuson J.K."/>
            <person name="James T.Y."/>
            <person name="O'Malley M.A."/>
            <person name="Stajich J.E."/>
            <person name="Spatafora J.W."/>
            <person name="Visel A."/>
            <person name="Grigoriev I.V."/>
        </authorList>
    </citation>
    <scope>NUCLEOTIDE SEQUENCE [LARGE SCALE GENOMIC DNA]</scope>
    <source>
        <strain evidence="20 21">NRRL 1336</strain>
    </source>
</reference>
<evidence type="ECO:0000256" key="15">
    <source>
        <dbReference type="ARBA" id="ARBA00023221"/>
    </source>
</evidence>
<dbReference type="GO" id="GO:0010181">
    <property type="term" value="F:FMN binding"/>
    <property type="evidence" value="ECO:0007669"/>
    <property type="project" value="InterPro"/>
</dbReference>
<dbReference type="STRING" id="90262.A0A1X2IUX7"/>
<keyword evidence="4" id="KW-0288">FMN</keyword>
<evidence type="ECO:0000256" key="8">
    <source>
        <dbReference type="ARBA" id="ARBA00022857"/>
    </source>
</evidence>
<dbReference type="InterPro" id="IPR017938">
    <property type="entry name" value="Riboflavin_synthase-like_b-brl"/>
</dbReference>
<sequence>MLKSSSSLDRQLMLLAGTVGVGTLLAWLATRTSTDTTLSLSSGSTSKGTKMDLLEKNSQQVKDDPRNFVKLMNDQNRNELIIFYGSQTGTGEDYAQRLGKECKKRYNIQPMVADIESYDLRYLDTLSKDSIVVFVISTYGEGDPTDSAVEFWELLHRDVPTFSNDCAMENPLGHLRYFIFGLGNRTYEHFNGASIAMDKKLAKLGATRLGELGAGDDDASLEDDFMAWQEQFWPLLSDAMVKSEDGPNNNNEQQQQRAYTVTEKEDDGSFYYMGELGDAQLTTWSAKRPYPAPVDMYDLTPNSRDQRHCLHVQVDLSNSNMSYTTGDHLGIWPTNNELEISLVASLFGWSNERLDKVISVCPTDPTNKPPFPQPTTLRAALRHYLDLAQLPSRSTIETLVPYCSDDKLKSFLQNLIDDKADYKRVVLDAVRNLGQLLSFALLSTGRVSSENALQDIPLNVVLECYSRLQPRYYSISSSSSESATKVTATAVTLQYNPTADRTIYGVNTNYLWAINERLAAAASTTSSAETPKYMIEGPRRQYLDQNTTEPPHFKIPVHLRKSTFRLPASSSTPVIMVGPGTGVAPFRGFIRERVYQKQVLGEQVGTTVLFFGCRRSTEDYLYADEWPELFTALEGDNNASRIITAFSREPGQEGKKVYVQHRLAEHGEEMWDLLANHGAHFYVCGDAKYMAKDVQQAVMDMAQSFGGLTVDGASAFVQTLRKSNRYVEDIWA</sequence>
<name>A0A1X2IUX7_9FUNG</name>
<evidence type="ECO:0000256" key="17">
    <source>
        <dbReference type="SAM" id="Phobius"/>
    </source>
</evidence>
<dbReference type="Gene3D" id="1.20.990.10">
    <property type="entry name" value="NADPH-cytochrome p450 Reductase, Chain A, domain 3"/>
    <property type="match status" value="1"/>
</dbReference>
<evidence type="ECO:0000256" key="4">
    <source>
        <dbReference type="ARBA" id="ARBA00022643"/>
    </source>
</evidence>
<dbReference type="PANTHER" id="PTHR19384">
    <property type="entry name" value="NITRIC OXIDE SYNTHASE-RELATED"/>
    <property type="match status" value="1"/>
</dbReference>
<dbReference type="GO" id="GO:0005829">
    <property type="term" value="C:cytosol"/>
    <property type="evidence" value="ECO:0007669"/>
    <property type="project" value="TreeGrafter"/>
</dbReference>
<dbReference type="InterPro" id="IPR001094">
    <property type="entry name" value="Flavdoxin-like"/>
</dbReference>
<dbReference type="InterPro" id="IPR029039">
    <property type="entry name" value="Flavoprotein-like_sf"/>
</dbReference>